<dbReference type="RefSeq" id="WP_105983327.1">
    <property type="nucleotide sequence ID" value="NZ_MQUC01000003.1"/>
</dbReference>
<keyword evidence="4" id="KW-1185">Reference proteome</keyword>
<keyword evidence="2" id="KW-1133">Transmembrane helix</keyword>
<protein>
    <recommendedName>
        <fullName evidence="5">Phage abortive infection protein</fullName>
    </recommendedName>
</protein>
<proteinExistence type="predicted"/>
<comment type="caution">
    <text evidence="3">The sequence shown here is derived from an EMBL/GenBank/DDBJ whole genome shotgun (WGS) entry which is preliminary data.</text>
</comment>
<evidence type="ECO:0000313" key="4">
    <source>
        <dbReference type="Proteomes" id="UP000239532"/>
    </source>
</evidence>
<keyword evidence="2" id="KW-0812">Transmembrane</keyword>
<keyword evidence="1" id="KW-0175">Coiled coil</keyword>
<gene>
    <name evidence="3" type="ORF">BST86_11165</name>
</gene>
<feature type="coiled-coil region" evidence="1">
    <location>
        <begin position="86"/>
        <end position="117"/>
    </location>
</feature>
<accession>A0A2S9WVV7</accession>
<dbReference type="Proteomes" id="UP000239532">
    <property type="component" value="Unassembled WGS sequence"/>
</dbReference>
<dbReference type="InterPro" id="IPR031709">
    <property type="entry name" value="PutAbiC"/>
</dbReference>
<organism evidence="3 4">
    <name type="scientific">Nonlabens agnitus</name>
    <dbReference type="NCBI Taxonomy" id="870484"/>
    <lineage>
        <taxon>Bacteria</taxon>
        <taxon>Pseudomonadati</taxon>
        <taxon>Bacteroidota</taxon>
        <taxon>Flavobacteriia</taxon>
        <taxon>Flavobacteriales</taxon>
        <taxon>Flavobacteriaceae</taxon>
        <taxon>Nonlabens</taxon>
    </lineage>
</organism>
<dbReference type="Pfam" id="PF16872">
    <property type="entry name" value="putAbiC"/>
    <property type="match status" value="1"/>
</dbReference>
<sequence>MAEEVNNYSGKLSTFSIILIVIAFLFIVFSFFAPYIFTEFSWLILSDNSPLGDTLGGIMNPFIAIGAAILTFLAFYMQFKANKQQREQFTQQLKEDKRQFSEELEEQRKQFERTQFENQFYEMIRLHKENVNEMKIIQYSHPIPDKSNDHRVITGREVFDIYLKEFNIIYQIASFYKETSIGFNQFKSAYSIFYDGASLVPHILKDQTNINSIINLKEPNLNGDLYDVSKVYQESKYYRLSSWVNKLRLVKGLSIEDLRIDVFKGHSSQLSHYYRHLYQTVKFVCNQRRELLKYEDKRNYLRILRAQLSNEEQVLLFYNWHADYGNNWENSNHKFFTDYRMIHNIRESLLVSDIDIVQIFNDVHPNIRKEDGRENDPLFEFQD</sequence>
<dbReference type="AlphaFoldDB" id="A0A2S9WVV7"/>
<evidence type="ECO:0000256" key="2">
    <source>
        <dbReference type="SAM" id="Phobius"/>
    </source>
</evidence>
<dbReference type="EMBL" id="MQUC01000003">
    <property type="protein sequence ID" value="PRP67612.1"/>
    <property type="molecule type" value="Genomic_DNA"/>
</dbReference>
<evidence type="ECO:0000313" key="3">
    <source>
        <dbReference type="EMBL" id="PRP67612.1"/>
    </source>
</evidence>
<evidence type="ECO:0000256" key="1">
    <source>
        <dbReference type="SAM" id="Coils"/>
    </source>
</evidence>
<evidence type="ECO:0008006" key="5">
    <source>
        <dbReference type="Google" id="ProtNLM"/>
    </source>
</evidence>
<name>A0A2S9WVV7_9FLAO</name>
<keyword evidence="2" id="KW-0472">Membrane</keyword>
<feature type="transmembrane region" description="Helical" evidence="2">
    <location>
        <begin position="57"/>
        <end position="76"/>
    </location>
</feature>
<dbReference type="OrthoDB" id="6678638at2"/>
<feature type="transmembrane region" description="Helical" evidence="2">
    <location>
        <begin position="12"/>
        <end position="37"/>
    </location>
</feature>
<reference evidence="3 4" key="1">
    <citation type="submission" date="2016-11" db="EMBL/GenBank/DDBJ databases">
        <title>Trade-off between light-utilization and light-protection in marine flavobacteria.</title>
        <authorList>
            <person name="Kumagai Y."/>
        </authorList>
    </citation>
    <scope>NUCLEOTIDE SEQUENCE [LARGE SCALE GENOMIC DNA]</scope>
    <source>
        <strain evidence="3 4">JCM 17109</strain>
    </source>
</reference>